<dbReference type="RefSeq" id="WP_085090240.1">
    <property type="nucleotide sequence ID" value="NZ_FXAK01000007.1"/>
</dbReference>
<sequence>MSTAADTLQAALYARLTAALAPVPVFDGAPAGQSYPYATIGDVSASAGPLVDVETEEHLVTVHVWSDQGGYTETNTLLASIKTALHDRPLTVAGFEPVRPVYRSSTAFTQPDGVIRHGVIQFRALIVRP</sequence>
<dbReference type="Gene3D" id="3.30.2000.30">
    <property type="match status" value="1"/>
</dbReference>
<dbReference type="EMBL" id="FXAK01000007">
    <property type="protein sequence ID" value="SMF83225.1"/>
    <property type="molecule type" value="Genomic_DNA"/>
</dbReference>
<accession>A0A1X7HC76</accession>
<dbReference type="STRING" id="286727.SAMN02982917_5492"/>
<reference evidence="1 2" key="1">
    <citation type="submission" date="2017-04" db="EMBL/GenBank/DDBJ databases">
        <authorList>
            <person name="Afonso C.L."/>
            <person name="Miller P.J."/>
            <person name="Scott M.A."/>
            <person name="Spackman E."/>
            <person name="Goraichik I."/>
            <person name="Dimitrov K.M."/>
            <person name="Suarez D.L."/>
            <person name="Swayne D.E."/>
        </authorList>
    </citation>
    <scope>NUCLEOTIDE SEQUENCE [LARGE SCALE GENOMIC DNA]</scope>
    <source>
        <strain evidence="1 2">A2P</strain>
    </source>
</reference>
<dbReference type="InterPro" id="IPR021508">
    <property type="entry name" value="Gp17-like"/>
</dbReference>
<evidence type="ECO:0000313" key="1">
    <source>
        <dbReference type="EMBL" id="SMF83225.1"/>
    </source>
</evidence>
<proteinExistence type="predicted"/>
<protein>
    <recommendedName>
        <fullName evidence="3">DUF3168 domain-containing protein</fullName>
    </recommendedName>
</protein>
<evidence type="ECO:0000313" key="2">
    <source>
        <dbReference type="Proteomes" id="UP000192936"/>
    </source>
</evidence>
<dbReference type="InterPro" id="IPR053745">
    <property type="entry name" value="Viral_Tail_Comp_sf"/>
</dbReference>
<dbReference type="OrthoDB" id="7307333at2"/>
<organism evidence="1 2">
    <name type="scientific">Azospirillum oryzae</name>
    <dbReference type="NCBI Taxonomy" id="286727"/>
    <lineage>
        <taxon>Bacteria</taxon>
        <taxon>Pseudomonadati</taxon>
        <taxon>Pseudomonadota</taxon>
        <taxon>Alphaproteobacteria</taxon>
        <taxon>Rhodospirillales</taxon>
        <taxon>Azospirillaceae</taxon>
        <taxon>Azospirillum</taxon>
    </lineage>
</organism>
<gene>
    <name evidence="1" type="ORF">SAMN02982917_5492</name>
</gene>
<evidence type="ECO:0008006" key="3">
    <source>
        <dbReference type="Google" id="ProtNLM"/>
    </source>
</evidence>
<name>A0A1X7HC76_9PROT</name>
<dbReference type="AlphaFoldDB" id="A0A1X7HC76"/>
<dbReference type="Proteomes" id="UP000192936">
    <property type="component" value="Unassembled WGS sequence"/>
</dbReference>
<dbReference type="Pfam" id="PF11367">
    <property type="entry name" value="Tail_completion_gp17"/>
    <property type="match status" value="1"/>
</dbReference>